<dbReference type="EMBL" id="JAGINX010000001">
    <property type="protein sequence ID" value="MBP2317531.1"/>
    <property type="molecule type" value="Genomic_DNA"/>
</dbReference>
<evidence type="ECO:0000256" key="1">
    <source>
        <dbReference type="PROSITE-ProRule" id="PRU00339"/>
    </source>
</evidence>
<feature type="repeat" description="TPR" evidence="1">
    <location>
        <begin position="111"/>
        <end position="144"/>
    </location>
</feature>
<dbReference type="Gene3D" id="1.25.40.10">
    <property type="entry name" value="Tetratricopeptide repeat domain"/>
    <property type="match status" value="1"/>
</dbReference>
<dbReference type="Proteomes" id="UP001519331">
    <property type="component" value="Unassembled WGS sequence"/>
</dbReference>
<keyword evidence="3" id="KW-1185">Reference proteome</keyword>
<dbReference type="InterPro" id="IPR019734">
    <property type="entry name" value="TPR_rpt"/>
</dbReference>
<protein>
    <submittedName>
        <fullName evidence="2">Tetratricopeptide (TPR) repeat protein</fullName>
    </submittedName>
</protein>
<evidence type="ECO:0000313" key="2">
    <source>
        <dbReference type="EMBL" id="MBP2317531.1"/>
    </source>
</evidence>
<organism evidence="2 3">
    <name type="scientific">Nesterenkonia lacusekhoensis</name>
    <dbReference type="NCBI Taxonomy" id="150832"/>
    <lineage>
        <taxon>Bacteria</taxon>
        <taxon>Bacillati</taxon>
        <taxon>Actinomycetota</taxon>
        <taxon>Actinomycetes</taxon>
        <taxon>Micrococcales</taxon>
        <taxon>Micrococcaceae</taxon>
        <taxon>Nesterenkonia</taxon>
    </lineage>
</organism>
<reference evidence="2 3" key="1">
    <citation type="submission" date="2021-03" db="EMBL/GenBank/DDBJ databases">
        <title>Sequencing the genomes of 1000 actinobacteria strains.</title>
        <authorList>
            <person name="Klenk H.-P."/>
        </authorList>
    </citation>
    <scope>NUCLEOTIDE SEQUENCE [LARGE SCALE GENOMIC DNA]</scope>
    <source>
        <strain evidence="2 3">DSM 12544</strain>
    </source>
</reference>
<proteinExistence type="predicted"/>
<accession>A0ABS4T2M5</accession>
<dbReference type="PROSITE" id="PS50005">
    <property type="entry name" value="TPR"/>
    <property type="match status" value="1"/>
</dbReference>
<name>A0ABS4T2M5_9MICC</name>
<dbReference type="SUPFAM" id="SSF48452">
    <property type="entry name" value="TPR-like"/>
    <property type="match status" value="1"/>
</dbReference>
<sequence length="680" mass="75457">MVSKKTSSAKKPKGLVPTARKAVRLAERRAVAAAVNAVSRVPSLGDLPSGEAFLAKQASAGSSRFMPKAEVRMNRTKRPSTGRLPLLIMQNAVSGEVSLADAADQQGAAHPNFLERVASRTAGEGNLQTAIRLRRRALELDPENPARYLALANTLGAVSEQGVVHDWIVGLAKGSVAANGQEVLDLLKQGHELAPGNPYMLHEYGTALIGAGQVHEGVPLLEAAVLKQPGETWFMELADIYRRPDVAQFEKAMTFYERVFKKNPKNTKALSGIINAGTRGPMDWARIWRSVRKLETRKKTTATPYNNEDVRDQLDQLFWTQENPTQEQVEALVAGLRREANMDSTLHPMALNLVITRLQFARFFSAGFDLREAAARGRTHTLRNSAITTAHQLRNLMKAHTYLEDAESVASLADPRFWDSSDQMEHLQLEKLQADAELMSGRPEAYIEYSRKARKRTPLAADDTMEKLVKGRRVALVGPAETGDRLGSIIDEYDVVVRPRYQPEFIAENRDAQGSRTDITYYSGQDLTNLFETISGAAEAGDIKVVNARPFSHAAHAHRNLDWLRFYRQDFSLCFHGGSLGIQRMAYDLLQFQPEEICVFNSDLYTGNSMFTTGWREGNTFGPYSHINDIVVSHDVKSEFRFMKALMATGVVTAQGRAAEVLEQTPDEYVRAVEDAGVLC</sequence>
<dbReference type="InterPro" id="IPR011990">
    <property type="entry name" value="TPR-like_helical_dom_sf"/>
</dbReference>
<evidence type="ECO:0000313" key="3">
    <source>
        <dbReference type="Proteomes" id="UP001519331"/>
    </source>
</evidence>
<comment type="caution">
    <text evidence="2">The sequence shown here is derived from an EMBL/GenBank/DDBJ whole genome shotgun (WGS) entry which is preliminary data.</text>
</comment>
<gene>
    <name evidence="2" type="ORF">JOF45_000550</name>
</gene>
<dbReference type="RefSeq" id="WP_210047772.1">
    <property type="nucleotide sequence ID" value="NZ_JAGINX010000001.1"/>
</dbReference>
<keyword evidence="1" id="KW-0802">TPR repeat</keyword>